<dbReference type="PANTHER" id="PTHR19376:SF54">
    <property type="entry name" value="DNA-DIRECTED RNA POLYMERASE SUBUNIT BETA"/>
    <property type="match status" value="1"/>
</dbReference>
<accession>A0ABT8Q3M5</accession>
<dbReference type="NCBIfam" id="TIGR02386">
    <property type="entry name" value="rpoC_TIGR"/>
    <property type="match status" value="1"/>
</dbReference>
<feature type="binding site" evidence="10">
    <location>
        <position position="537"/>
    </location>
    <ligand>
        <name>Mg(2+)</name>
        <dbReference type="ChEBI" id="CHEBI:18420"/>
    </ligand>
</feature>
<evidence type="ECO:0000256" key="5">
    <source>
        <dbReference type="ARBA" id="ARBA00022695"/>
    </source>
</evidence>
<keyword evidence="5 10" id="KW-0548">Nucleotidyltransferase</keyword>
<evidence type="ECO:0000256" key="11">
    <source>
        <dbReference type="RuleBase" id="RU004279"/>
    </source>
</evidence>
<dbReference type="Pfam" id="PF00623">
    <property type="entry name" value="RNA_pol_Rpb1_2"/>
    <property type="match status" value="1"/>
</dbReference>
<evidence type="ECO:0000256" key="9">
    <source>
        <dbReference type="ARBA" id="ARBA00048552"/>
    </source>
</evidence>
<dbReference type="InterPro" id="IPR000722">
    <property type="entry name" value="RNA_pol_asu"/>
</dbReference>
<dbReference type="HAMAP" id="MF_01322">
    <property type="entry name" value="RNApol_bact_RpoC"/>
    <property type="match status" value="1"/>
</dbReference>
<dbReference type="SMART" id="SM00663">
    <property type="entry name" value="RPOLA_N"/>
    <property type="match status" value="1"/>
</dbReference>
<feature type="binding site" evidence="10">
    <location>
        <position position="989"/>
    </location>
    <ligand>
        <name>Zn(2+)</name>
        <dbReference type="ChEBI" id="CHEBI:29105"/>
        <label>2</label>
    </ligand>
</feature>
<feature type="binding site" evidence="10">
    <location>
        <position position="903"/>
    </location>
    <ligand>
        <name>Zn(2+)</name>
        <dbReference type="ChEBI" id="CHEBI:29105"/>
        <label>2</label>
    </ligand>
</feature>
<proteinExistence type="inferred from homology"/>
<name>A0ABT8Q3M5_9CORY</name>
<dbReference type="Gene3D" id="1.10.40.90">
    <property type="match status" value="1"/>
</dbReference>
<evidence type="ECO:0000313" key="15">
    <source>
        <dbReference type="Proteomes" id="UP001174347"/>
    </source>
</evidence>
<dbReference type="InterPro" id="IPR007081">
    <property type="entry name" value="RNA_pol_Rpb1_5"/>
</dbReference>
<comment type="function">
    <text evidence="1 10 11">DNA-dependent RNA polymerase catalyzes the transcription of DNA into RNA using the four ribonucleoside triphosphates as substrates.</text>
</comment>
<comment type="cofactor">
    <cofactor evidence="10">
        <name>Zn(2+)</name>
        <dbReference type="ChEBI" id="CHEBI:29105"/>
    </cofactor>
    <text evidence="10">Binds 2 Zn(2+) ions per subunit.</text>
</comment>
<feature type="binding site" evidence="10">
    <location>
        <position position="62"/>
    </location>
    <ligand>
        <name>Zn(2+)</name>
        <dbReference type="ChEBI" id="CHEBI:29105"/>
        <label>1</label>
    </ligand>
</feature>
<keyword evidence="6 10" id="KW-0479">Metal-binding</keyword>
<dbReference type="Gene3D" id="2.40.40.20">
    <property type="match status" value="1"/>
</dbReference>
<evidence type="ECO:0000256" key="1">
    <source>
        <dbReference type="ARBA" id="ARBA00004026"/>
    </source>
</evidence>
<comment type="subunit">
    <text evidence="10">The RNAP catalytic core consists of 2 alpha, 1 beta, 1 beta' and 1 omega subunit. When a sigma factor is associated with the core the holoenzyme is formed, which can initiate transcription.</text>
</comment>
<evidence type="ECO:0000256" key="4">
    <source>
        <dbReference type="ARBA" id="ARBA00022679"/>
    </source>
</evidence>
<keyword evidence="7 10" id="KW-0862">Zinc</keyword>
<evidence type="ECO:0000256" key="10">
    <source>
        <dbReference type="HAMAP-Rule" id="MF_01322"/>
    </source>
</evidence>
<dbReference type="EC" id="2.7.7.6" evidence="10"/>
<feature type="binding site" evidence="10">
    <location>
        <position position="75"/>
    </location>
    <ligand>
        <name>Zn(2+)</name>
        <dbReference type="ChEBI" id="CHEBI:29105"/>
        <label>1</label>
    </ligand>
</feature>
<dbReference type="GO" id="GO:0000428">
    <property type="term" value="C:DNA-directed RNA polymerase complex"/>
    <property type="evidence" value="ECO:0007669"/>
    <property type="project" value="UniProtKB-KW"/>
</dbReference>
<sequence>MFDVNLFDELRIGLATADDIRRWSKGEVKKPETINYRTLKPEKDGLFCERIFGPTRDWECACGKYKRVRYKGIICERCGVEVTKSKVRRERMGHIELAAPVTHIWYFKGVPSRLGYLLDLAPKDLERIIYFAANIITSVDEEARHNDQSTLEAEMLLEKKDVEDDTESEIAERASKLESDLAELEAAGAKADARKKVKNAADKEMQHIRERGEREIARLDEIWNTFIKLAPKQMIIDETIYEELVDRYEDYFTGGMGAEAIQTLVRNFDLEAEAEELREIINNGKGQKKMRALKRLKVVAAFLRSGNDPAGMVLDAIPVIPPELRPMVQLDGGRFATSDLNDLYRRVINRNNRLKRMIDLGAPEIIVNNEKRMLQESVDALFDNGRRGRPVTGPGNRPLKSLSDLLKGKQGRFRQNLLGKRVDYSGRSVIIVGPQLKLHECGLPKLMALELFKPFVMKRLVENDYAQNIKSAKRMVERQRPEVWDVLEQAISEHPVMLNRAPTLHRLGIQAFEPKLVEGKAIQLHPLACEAFNADFDGDQMAVHLPLSAEAQAEARVLMLASNNILSPASGKPLAMPRLDMVTGLYYLTMDKSEDEIGGNGRFREAEEDKPATGVYSSYAEALMAYDRGTVGLQAPIKVRIDHLRPPKEIEEEQFPDGWTKGQAWMGYTTIGRVMFNELLPWNYPYLEGIMVRKGGGSGNKVLIGDVVNDLANKYPMITVAQVLDNMKDAGFYWATRSGVTITMSDVLVLPNKTEILESYEKEAERIERKYWEQGALTERERYDRLVELWKDATDTVGEAVENMYPDHNPIPMIVKSGAAGNMRQIWTLAGMKGMVVNSHGDYITRPIKTSFREGLSVLEYFNNSHGSRKGLADTALRTADSGYLTRRLVDVAQDVIVREEDCGTRQGVRVPIGEVSGDKVVLSELWETSASGRVLATDVKDDNGEVVAEAGSDLTEELTQKLLDAKVTEVKVRSVLTCQTPAGVCAKCYGKSMASGQLVDIGEAVGIVAAQSIGEPGTQLTMRTFHQGGVGGDITGGLPRVQELFEARNPKNRAPIASVDGTVSLSDEGNFWTLTITPDDGSDDVVYEKLSKRQGLAQVRRPMESNPDAMIERSLKDGDHVETGDRLMRGAADPHDVLEVLGRRGVEQHLINEVQAVYRTQGVAIHDKHIEIIIRQMLRRGTVIDAGTTDLLPGNLIDLSEAKQLNAAQVAEGGEPAQLRSEIMGITKASLATESWLSAASFQETTRVLTDAAINKRSDKLIGLKENVIIGKLIPAGTGISRYRNISVKPTEAARNAAYSIPTYGDSIYGDDGFGEFTGASVPLDEDFTF</sequence>
<feature type="binding site" evidence="10">
    <location>
        <position position="60"/>
    </location>
    <ligand>
        <name>Zn(2+)</name>
        <dbReference type="ChEBI" id="CHEBI:29105"/>
        <label>1</label>
    </ligand>
</feature>
<dbReference type="Pfam" id="PF05000">
    <property type="entry name" value="RNA_pol_Rpb1_4"/>
    <property type="match status" value="1"/>
</dbReference>
<dbReference type="InterPro" id="IPR042102">
    <property type="entry name" value="RNA_pol_Rpb1_3_sf"/>
</dbReference>
<dbReference type="InterPro" id="IPR045867">
    <property type="entry name" value="DNA-dir_RpoC_beta_prime"/>
</dbReference>
<dbReference type="InterPro" id="IPR007083">
    <property type="entry name" value="RNA_pol_Rpb1_4"/>
</dbReference>
<dbReference type="InterPro" id="IPR038120">
    <property type="entry name" value="Rpb1_funnel_sf"/>
</dbReference>
<dbReference type="InterPro" id="IPR007066">
    <property type="entry name" value="RNA_pol_Rpb1_3"/>
</dbReference>
<evidence type="ECO:0000259" key="13">
    <source>
        <dbReference type="SMART" id="SM00663"/>
    </source>
</evidence>
<feature type="domain" description="RNA polymerase N-terminal" evidence="13">
    <location>
        <begin position="310"/>
        <end position="589"/>
    </location>
</feature>
<feature type="binding site" evidence="10">
    <location>
        <position position="979"/>
    </location>
    <ligand>
        <name>Zn(2+)</name>
        <dbReference type="ChEBI" id="CHEBI:29105"/>
        <label>2</label>
    </ligand>
</feature>
<feature type="coiled-coil region" evidence="12">
    <location>
        <begin position="167"/>
        <end position="194"/>
    </location>
</feature>
<keyword evidence="10" id="KW-0460">Magnesium</keyword>
<dbReference type="InterPro" id="IPR006592">
    <property type="entry name" value="RNA_pol_N"/>
</dbReference>
<comment type="caution">
    <text evidence="14">The sequence shown here is derived from an EMBL/GenBank/DDBJ whole genome shotgun (WGS) entry which is preliminary data.</text>
</comment>
<evidence type="ECO:0000256" key="7">
    <source>
        <dbReference type="ARBA" id="ARBA00022833"/>
    </source>
</evidence>
<keyword evidence="15" id="KW-1185">Reference proteome</keyword>
<evidence type="ECO:0000256" key="8">
    <source>
        <dbReference type="ARBA" id="ARBA00023163"/>
    </source>
</evidence>
<dbReference type="PANTHER" id="PTHR19376">
    <property type="entry name" value="DNA-DIRECTED RNA POLYMERASE"/>
    <property type="match status" value="1"/>
</dbReference>
<dbReference type="Pfam" id="PF04983">
    <property type="entry name" value="RNA_pol_Rpb1_3"/>
    <property type="match status" value="1"/>
</dbReference>
<dbReference type="Proteomes" id="UP001174347">
    <property type="component" value="Unassembled WGS sequence"/>
</dbReference>
<keyword evidence="12" id="KW-0175">Coiled coil</keyword>
<evidence type="ECO:0000256" key="6">
    <source>
        <dbReference type="ARBA" id="ARBA00022723"/>
    </source>
</evidence>
<feature type="binding site" evidence="10">
    <location>
        <position position="539"/>
    </location>
    <ligand>
        <name>Mg(2+)</name>
        <dbReference type="ChEBI" id="CHEBI:18420"/>
    </ligand>
</feature>
<organism evidence="14 15">
    <name type="scientific">Corynebacterium kefirresidentii</name>
    <dbReference type="NCBI Taxonomy" id="1979527"/>
    <lineage>
        <taxon>Bacteria</taxon>
        <taxon>Bacillati</taxon>
        <taxon>Actinomycetota</taxon>
        <taxon>Actinomycetes</taxon>
        <taxon>Mycobacteriales</taxon>
        <taxon>Corynebacteriaceae</taxon>
        <taxon>Corynebacterium</taxon>
    </lineage>
</organism>
<comment type="catalytic activity">
    <reaction evidence="9 10 11">
        <text>RNA(n) + a ribonucleoside 5'-triphosphate = RNA(n+1) + diphosphate</text>
        <dbReference type="Rhea" id="RHEA:21248"/>
        <dbReference type="Rhea" id="RHEA-COMP:14527"/>
        <dbReference type="Rhea" id="RHEA-COMP:17342"/>
        <dbReference type="ChEBI" id="CHEBI:33019"/>
        <dbReference type="ChEBI" id="CHEBI:61557"/>
        <dbReference type="ChEBI" id="CHEBI:140395"/>
        <dbReference type="EC" id="2.7.7.6"/>
    </reaction>
</comment>
<dbReference type="RefSeq" id="WP_023020532.1">
    <property type="nucleotide sequence ID" value="NZ_CP175795.1"/>
</dbReference>
<evidence type="ECO:0000313" key="14">
    <source>
        <dbReference type="EMBL" id="MDN8619843.1"/>
    </source>
</evidence>
<dbReference type="GO" id="GO:0003899">
    <property type="term" value="F:DNA-directed RNA polymerase activity"/>
    <property type="evidence" value="ECO:0007669"/>
    <property type="project" value="UniProtKB-EC"/>
</dbReference>
<keyword evidence="3 10" id="KW-0240">DNA-directed RNA polymerase</keyword>
<dbReference type="Gene3D" id="1.10.274.100">
    <property type="entry name" value="RNA polymerase Rpb1, domain 3"/>
    <property type="match status" value="1"/>
</dbReference>
<evidence type="ECO:0000256" key="2">
    <source>
        <dbReference type="ARBA" id="ARBA00006460"/>
    </source>
</evidence>
<dbReference type="EMBL" id="JAUKFM010000003">
    <property type="protein sequence ID" value="MDN8619843.1"/>
    <property type="molecule type" value="Genomic_DNA"/>
</dbReference>
<dbReference type="CDD" id="cd01609">
    <property type="entry name" value="RNAP_beta'_N"/>
    <property type="match status" value="1"/>
</dbReference>
<evidence type="ECO:0000256" key="3">
    <source>
        <dbReference type="ARBA" id="ARBA00022478"/>
    </source>
</evidence>
<keyword evidence="4 10" id="KW-0808">Transferase</keyword>
<evidence type="ECO:0000256" key="12">
    <source>
        <dbReference type="SAM" id="Coils"/>
    </source>
</evidence>
<dbReference type="Gene3D" id="1.10.132.30">
    <property type="match status" value="1"/>
</dbReference>
<dbReference type="SUPFAM" id="SSF64484">
    <property type="entry name" value="beta and beta-prime subunits of DNA dependent RNA-polymerase"/>
    <property type="match status" value="1"/>
</dbReference>
<dbReference type="InterPro" id="IPR044893">
    <property type="entry name" value="RNA_pol_Rpb1_clamp_domain"/>
</dbReference>
<comment type="cofactor">
    <cofactor evidence="10">
        <name>Mg(2+)</name>
        <dbReference type="ChEBI" id="CHEBI:18420"/>
    </cofactor>
    <text evidence="10">Binds 1 Mg(2+) ion per subunit.</text>
</comment>
<dbReference type="InterPro" id="IPR012754">
    <property type="entry name" value="DNA-dir_RpoC_beta_prime_bact"/>
</dbReference>
<dbReference type="NCBIfam" id="NF011498">
    <property type="entry name" value="PRK14906.1"/>
    <property type="match status" value="1"/>
</dbReference>
<dbReference type="CDD" id="cd02655">
    <property type="entry name" value="RNAP_beta'_C"/>
    <property type="match status" value="1"/>
</dbReference>
<dbReference type="InterPro" id="IPR007080">
    <property type="entry name" value="RNA_pol_Rpb1_1"/>
</dbReference>
<dbReference type="Gene3D" id="1.10.1790.20">
    <property type="match status" value="1"/>
</dbReference>
<dbReference type="Gene3D" id="4.10.860.120">
    <property type="entry name" value="RNA polymerase II, clamp domain"/>
    <property type="match status" value="1"/>
</dbReference>
<dbReference type="Pfam" id="PF04998">
    <property type="entry name" value="RNA_pol_Rpb1_5"/>
    <property type="match status" value="1"/>
</dbReference>
<dbReference type="Pfam" id="PF04997">
    <property type="entry name" value="RNA_pol_Rpb1_1"/>
    <property type="match status" value="1"/>
</dbReference>
<gene>
    <name evidence="10" type="primary">rpoC</name>
    <name evidence="14" type="ORF">Q0N36_04520</name>
</gene>
<feature type="binding site" evidence="10">
    <location>
        <position position="986"/>
    </location>
    <ligand>
        <name>Zn(2+)</name>
        <dbReference type="ChEBI" id="CHEBI:29105"/>
        <label>2</label>
    </ligand>
</feature>
<feature type="binding site" evidence="10">
    <location>
        <position position="78"/>
    </location>
    <ligand>
        <name>Zn(2+)</name>
        <dbReference type="ChEBI" id="CHEBI:29105"/>
        <label>1</label>
    </ligand>
</feature>
<keyword evidence="8 10" id="KW-0804">Transcription</keyword>
<dbReference type="Gene3D" id="2.40.50.100">
    <property type="match status" value="1"/>
</dbReference>
<feature type="binding site" evidence="10">
    <location>
        <position position="535"/>
    </location>
    <ligand>
        <name>Mg(2+)</name>
        <dbReference type="ChEBI" id="CHEBI:18420"/>
    </ligand>
</feature>
<protein>
    <recommendedName>
        <fullName evidence="10">DNA-directed RNA polymerase subunit beta'</fullName>
        <shortName evidence="10">RNAP subunit beta'</shortName>
        <ecNumber evidence="10">2.7.7.6</ecNumber>
    </recommendedName>
    <alternativeName>
        <fullName evidence="10">RNA polymerase subunit beta'</fullName>
    </alternativeName>
    <alternativeName>
        <fullName evidence="10">Transcriptase subunit beta'</fullName>
    </alternativeName>
</protein>
<dbReference type="Gene3D" id="1.10.150.390">
    <property type="match status" value="1"/>
</dbReference>
<reference evidence="14" key="1">
    <citation type="submission" date="2023-07" db="EMBL/GenBank/DDBJ databases">
        <title>Insights into the diversity of cutaneous corynebacteria.</title>
        <authorList>
            <person name="Bruggemann H."/>
            <person name="Poehlein A."/>
        </authorList>
    </citation>
    <scope>NUCLEOTIDE SEQUENCE</scope>
    <source>
        <strain evidence="14">P7_F1</strain>
    </source>
</reference>
<comment type="similarity">
    <text evidence="2 10 11">Belongs to the RNA polymerase beta' chain family.</text>
</comment>